<reference evidence="1 2" key="1">
    <citation type="submission" date="2024-03" db="EMBL/GenBank/DDBJ databases">
        <title>Human intestinal bacterial collection.</title>
        <authorList>
            <person name="Pauvert C."/>
            <person name="Hitch T.C.A."/>
            <person name="Clavel T."/>
        </authorList>
    </citation>
    <scope>NUCLEOTIDE SEQUENCE [LARGE SCALE GENOMIC DNA]</scope>
    <source>
        <strain evidence="1 2">CLA-AA-H81</strain>
    </source>
</reference>
<keyword evidence="2" id="KW-1185">Reference proteome</keyword>
<comment type="caution">
    <text evidence="1">The sequence shown here is derived from an EMBL/GenBank/DDBJ whole genome shotgun (WGS) entry which is preliminary data.</text>
</comment>
<dbReference type="Proteomes" id="UP001433088">
    <property type="component" value="Unassembled WGS sequence"/>
</dbReference>
<proteinExistence type="predicted"/>
<accession>A0ABV1CY56</accession>
<dbReference type="RefSeq" id="WP_349173974.1">
    <property type="nucleotide sequence ID" value="NZ_JBBMEU010000079.1"/>
</dbReference>
<dbReference type="EMBL" id="JBBMEU010000079">
    <property type="protein sequence ID" value="MEQ2423079.1"/>
    <property type="molecule type" value="Genomic_DNA"/>
</dbReference>
<gene>
    <name evidence="1" type="ORF">WMO23_10120</name>
</gene>
<sequence>MTREQEAREAANTIINYCAEYSQNSSVCVNCAVKEFCNGVAARRAPSELETYQDDPNNLRKIEALRNLSDALRQGGTYVDFTLLSANAINIVKAPGFHRIITVSDDINTMLLEVLQAVNDWK</sequence>
<evidence type="ECO:0000313" key="2">
    <source>
        <dbReference type="Proteomes" id="UP001433088"/>
    </source>
</evidence>
<name>A0ABV1CY56_9FIRM</name>
<evidence type="ECO:0000313" key="1">
    <source>
        <dbReference type="EMBL" id="MEQ2423079.1"/>
    </source>
</evidence>
<protein>
    <submittedName>
        <fullName evidence="1">Uncharacterized protein</fullName>
    </submittedName>
</protein>
<organism evidence="1 2">
    <name type="scientific">Megasphaera intestinihominis</name>
    <dbReference type="NCBI Taxonomy" id="3133159"/>
    <lineage>
        <taxon>Bacteria</taxon>
        <taxon>Bacillati</taxon>
        <taxon>Bacillota</taxon>
        <taxon>Negativicutes</taxon>
        <taxon>Veillonellales</taxon>
        <taxon>Veillonellaceae</taxon>
        <taxon>Megasphaera</taxon>
    </lineage>
</organism>